<evidence type="ECO:0000313" key="1">
    <source>
        <dbReference type="EMBL" id="GBL12714.1"/>
    </source>
</evidence>
<proteinExistence type="predicted"/>
<evidence type="ECO:0000313" key="2">
    <source>
        <dbReference type="Proteomes" id="UP000248272"/>
    </source>
</evidence>
<accession>A0A2Z6UVI7</accession>
<name>A0A2Z6UVI7_MICAE</name>
<comment type="caution">
    <text evidence="1">The sequence shown here is derived from an EMBL/GenBank/DDBJ whole genome shotgun (WGS) entry which is preliminary data.</text>
</comment>
<dbReference type="AlphaFoldDB" id="A0A2Z6UVI7"/>
<reference evidence="1 2" key="1">
    <citation type="journal article" date="2018" name="Front. Microbiol.">
        <title>Adaptation of the Freshwater Bloom-Forming Cyanobacterium Microcystis aeruginosa to Brackish Water Is Driven by Recent Horizontal Transfer of Sucrose Genes.</title>
        <authorList>
            <person name="Tanabe Y."/>
            <person name="Hodoki Y."/>
            <person name="Sano T."/>
            <person name="Tada K."/>
            <person name="Watanabe M.M."/>
        </authorList>
    </citation>
    <scope>NUCLEOTIDE SEQUENCE [LARGE SCALE GENOMIC DNA]</scope>
    <source>
        <strain evidence="1 2">Sj</strain>
    </source>
</reference>
<protein>
    <submittedName>
        <fullName evidence="1">Uncharacterized protein</fullName>
    </submittedName>
</protein>
<dbReference type="EMBL" id="BDSG01000331">
    <property type="protein sequence ID" value="GBL12714.1"/>
    <property type="molecule type" value="Genomic_DNA"/>
</dbReference>
<dbReference type="Proteomes" id="UP000248272">
    <property type="component" value="Unassembled WGS sequence"/>
</dbReference>
<organism evidence="1 2">
    <name type="scientific">Microcystis aeruginosa Sj</name>
    <dbReference type="NCBI Taxonomy" id="1979544"/>
    <lineage>
        <taxon>Bacteria</taxon>
        <taxon>Bacillati</taxon>
        <taxon>Cyanobacteriota</taxon>
        <taxon>Cyanophyceae</taxon>
        <taxon>Oscillatoriophycideae</taxon>
        <taxon>Chroococcales</taxon>
        <taxon>Microcystaceae</taxon>
        <taxon>Microcystis</taxon>
    </lineage>
</organism>
<gene>
    <name evidence="1" type="ORF">MSj_04234</name>
</gene>
<sequence>MRKAVGGKPEPEEYQQKKAQLEEFKQLENAGKIGSSVIVMQIINLK</sequence>